<feature type="domain" description="SsuA/THI5-like" evidence="4">
    <location>
        <begin position="81"/>
        <end position="275"/>
    </location>
</feature>
<dbReference type="EMBL" id="FOSW01000003">
    <property type="protein sequence ID" value="SFK76999.1"/>
    <property type="molecule type" value="Genomic_DNA"/>
</dbReference>
<gene>
    <name evidence="5" type="ORF">SAMN04488085_103377</name>
</gene>
<dbReference type="OrthoDB" id="7808807at2"/>
<dbReference type="InterPro" id="IPR015168">
    <property type="entry name" value="SsuA/THI5"/>
</dbReference>
<dbReference type="STRING" id="504800.SAMN04488085_103377"/>
<evidence type="ECO:0000256" key="3">
    <source>
        <dbReference type="ARBA" id="ARBA00022729"/>
    </source>
</evidence>
<dbReference type="AlphaFoldDB" id="A0A1I4C9M8"/>
<evidence type="ECO:0000313" key="5">
    <source>
        <dbReference type="EMBL" id="SFK76999.1"/>
    </source>
</evidence>
<comment type="subcellular location">
    <subcellularLocation>
        <location evidence="1">Periplasm</location>
    </subcellularLocation>
</comment>
<dbReference type="PANTHER" id="PTHR30024">
    <property type="entry name" value="ALIPHATIC SULFONATES-BINDING PROTEIN-RELATED"/>
    <property type="match status" value="1"/>
</dbReference>
<dbReference type="Gene3D" id="3.40.190.10">
    <property type="entry name" value="Periplasmic binding protein-like II"/>
    <property type="match status" value="2"/>
</dbReference>
<dbReference type="InParanoid" id="A0A1I4C9M8"/>
<reference evidence="5 6" key="1">
    <citation type="submission" date="2016-10" db="EMBL/GenBank/DDBJ databases">
        <authorList>
            <person name="de Groot N.N."/>
        </authorList>
    </citation>
    <scope>NUCLEOTIDE SEQUENCE [LARGE SCALE GENOMIC DNA]</scope>
    <source>
        <strain evidence="5 6">DSM 45317</strain>
    </source>
</reference>
<protein>
    <submittedName>
        <fullName evidence="5">ABC-type nitrate/sulfonate/bicarbonate transport system, substrate-binding protein</fullName>
    </submittedName>
</protein>
<dbReference type="PANTHER" id="PTHR30024:SF47">
    <property type="entry name" value="TAURINE-BINDING PERIPLASMIC PROTEIN"/>
    <property type="match status" value="1"/>
</dbReference>
<evidence type="ECO:0000256" key="1">
    <source>
        <dbReference type="ARBA" id="ARBA00004418"/>
    </source>
</evidence>
<dbReference type="Pfam" id="PF09084">
    <property type="entry name" value="NMT1"/>
    <property type="match status" value="1"/>
</dbReference>
<dbReference type="PROSITE" id="PS51257">
    <property type="entry name" value="PROKAR_LIPOPROTEIN"/>
    <property type="match status" value="1"/>
</dbReference>
<dbReference type="SUPFAM" id="SSF53850">
    <property type="entry name" value="Periplasmic binding protein-like II"/>
    <property type="match status" value="1"/>
</dbReference>
<dbReference type="Proteomes" id="UP000199152">
    <property type="component" value="Unassembled WGS sequence"/>
</dbReference>
<proteinExistence type="inferred from homology"/>
<sequence>MNRTVAGAKPRKTSKRALVGFGVMALVLAGCGSSDDGATAQAEGPSNRDPQASELETFRVANYRQNGAVPQLAAEREGITEEYGISFEPQWIESSAAGMAALVGSEVDATFSSYTGVIDAARQGIGVRIVAELFREVPNSLTLETLPDSGIEDLADLEGKRVGVVALNTSHDQRINYAMLKEGLDPETVEYVELPFGEMGSSLERGVIDAAVVTGTSLRNVRETLSSRTVLDFGAGIFEEFPSGGWIMRSDFVDENPNAVAAFQCTMIKAQSLVMGNQELYDSVMQEELGFDQEALAITPMLNHPTELDADGIQIVADMMRELGAIDEEFDVESLVVPLPDNC</sequence>
<dbReference type="GO" id="GO:0042597">
    <property type="term" value="C:periplasmic space"/>
    <property type="evidence" value="ECO:0007669"/>
    <property type="project" value="UniProtKB-SubCell"/>
</dbReference>
<comment type="similarity">
    <text evidence="2">Belongs to the bacterial solute-binding protein SsuA/TauA family.</text>
</comment>
<evidence type="ECO:0000256" key="2">
    <source>
        <dbReference type="ARBA" id="ARBA00010742"/>
    </source>
</evidence>
<name>A0A1I4C9M8_9ACTN</name>
<dbReference type="RefSeq" id="WP_091322564.1">
    <property type="nucleotide sequence ID" value="NZ_FOSW01000003.1"/>
</dbReference>
<evidence type="ECO:0000259" key="4">
    <source>
        <dbReference type="Pfam" id="PF09084"/>
    </source>
</evidence>
<keyword evidence="6" id="KW-1185">Reference proteome</keyword>
<accession>A0A1I4C9M8</accession>
<keyword evidence="3" id="KW-0732">Signal</keyword>
<evidence type="ECO:0000313" key="6">
    <source>
        <dbReference type="Proteomes" id="UP000199152"/>
    </source>
</evidence>
<organism evidence="5 6">
    <name type="scientific">Geodermatophilus ruber</name>
    <dbReference type="NCBI Taxonomy" id="504800"/>
    <lineage>
        <taxon>Bacteria</taxon>
        <taxon>Bacillati</taxon>
        <taxon>Actinomycetota</taxon>
        <taxon>Actinomycetes</taxon>
        <taxon>Geodermatophilales</taxon>
        <taxon>Geodermatophilaceae</taxon>
        <taxon>Geodermatophilus</taxon>
    </lineage>
</organism>